<reference evidence="1" key="1">
    <citation type="submission" date="2014-11" db="EMBL/GenBank/DDBJ databases">
        <authorList>
            <person name="Amaro Gonzalez C."/>
        </authorList>
    </citation>
    <scope>NUCLEOTIDE SEQUENCE</scope>
</reference>
<organism evidence="1">
    <name type="scientific">Anguilla anguilla</name>
    <name type="common">European freshwater eel</name>
    <name type="synonym">Muraena anguilla</name>
    <dbReference type="NCBI Taxonomy" id="7936"/>
    <lineage>
        <taxon>Eukaryota</taxon>
        <taxon>Metazoa</taxon>
        <taxon>Chordata</taxon>
        <taxon>Craniata</taxon>
        <taxon>Vertebrata</taxon>
        <taxon>Euteleostomi</taxon>
        <taxon>Actinopterygii</taxon>
        <taxon>Neopterygii</taxon>
        <taxon>Teleostei</taxon>
        <taxon>Anguilliformes</taxon>
        <taxon>Anguillidae</taxon>
        <taxon>Anguilla</taxon>
    </lineage>
</organism>
<accession>A0A0E9PX23</accession>
<dbReference type="EMBL" id="GBXM01100169">
    <property type="protein sequence ID" value="JAH08408.1"/>
    <property type="molecule type" value="Transcribed_RNA"/>
</dbReference>
<dbReference type="AlphaFoldDB" id="A0A0E9PX23"/>
<dbReference type="EMBL" id="GBXM01093569">
    <property type="protein sequence ID" value="JAH15008.1"/>
    <property type="molecule type" value="Transcribed_RNA"/>
</dbReference>
<proteinExistence type="predicted"/>
<evidence type="ECO:0000313" key="1">
    <source>
        <dbReference type="EMBL" id="JAH08408.1"/>
    </source>
</evidence>
<protein>
    <submittedName>
        <fullName evidence="1">Uncharacterized protein</fullName>
    </submittedName>
</protein>
<sequence length="40" mass="4847">MLYRIPTKFQMQNTSSLWNNFQREMLHLKNGESFPETVTK</sequence>
<name>A0A0E9PX23_ANGAN</name>
<reference evidence="1" key="2">
    <citation type="journal article" date="2015" name="Fish Shellfish Immunol.">
        <title>Early steps in the European eel (Anguilla anguilla)-Vibrio vulnificus interaction in the gills: Role of the RtxA13 toxin.</title>
        <authorList>
            <person name="Callol A."/>
            <person name="Pajuelo D."/>
            <person name="Ebbesson L."/>
            <person name="Teles M."/>
            <person name="MacKenzie S."/>
            <person name="Amaro C."/>
        </authorList>
    </citation>
    <scope>NUCLEOTIDE SEQUENCE</scope>
</reference>